<keyword evidence="1" id="KW-0812">Transmembrane</keyword>
<evidence type="ECO:0000256" key="1">
    <source>
        <dbReference type="SAM" id="Phobius"/>
    </source>
</evidence>
<name>A0A0C3N477_PISTI</name>
<dbReference type="HOGENOM" id="CLU_025274_1_1_1"/>
<sequence length="462" mass="50865">MIPQLPNSNMYIPQILETVQSQARSLVTDQSPFAETTFVLNGTGVAGLLDGEEAMSTVALAQVYDGSKWLGWYNTPGSYIIGKRFLHLAHSIVSGSHVNPGSGAGSETVRIDPALLLQHDGWPRGPVFKGIYSGTSMQVTGPLASLLMKKCIGMPGTAIKGRETQAVNVTIARLENVPGLQPEMKFRYSPPIYAVIPIAVSLATCALCGLYGEWYAFSMILLGILARGLTCVFISSGELLFDHPKCAEGSPPGDGILGCDRELVLLKGDENVVNAVTRGRLFFSFRSKHACRIAKLCSFLLIVQAIAQLICIPQSNILGQLMFALSIAASWVYNLWFVSFDKKEVRQKIFCDVLGSPKLDKFVFPNRCSAMVLLLLFSGYKQELSGDPTKLKKIMDSLLPSGSLVWEVWKEIIIERLTKELPLRFEGTHWNHRDLTSESDRVLLETLLKDAQTAYDAFINNR</sequence>
<organism evidence="2 3">
    <name type="scientific">Pisolithus tinctorius Marx 270</name>
    <dbReference type="NCBI Taxonomy" id="870435"/>
    <lineage>
        <taxon>Eukaryota</taxon>
        <taxon>Fungi</taxon>
        <taxon>Dikarya</taxon>
        <taxon>Basidiomycota</taxon>
        <taxon>Agaricomycotina</taxon>
        <taxon>Agaricomycetes</taxon>
        <taxon>Agaricomycetidae</taxon>
        <taxon>Boletales</taxon>
        <taxon>Sclerodermatineae</taxon>
        <taxon>Pisolithaceae</taxon>
        <taxon>Pisolithus</taxon>
    </lineage>
</organism>
<dbReference type="AlphaFoldDB" id="A0A0C3N477"/>
<dbReference type="OrthoDB" id="2608601at2759"/>
<proteinExistence type="predicted"/>
<accession>A0A0C3N477</accession>
<keyword evidence="1" id="KW-1133">Transmembrane helix</keyword>
<dbReference type="STRING" id="870435.A0A0C3N477"/>
<dbReference type="Proteomes" id="UP000054217">
    <property type="component" value="Unassembled WGS sequence"/>
</dbReference>
<keyword evidence="3" id="KW-1185">Reference proteome</keyword>
<feature type="transmembrane region" description="Helical" evidence="1">
    <location>
        <begin position="293"/>
        <end position="311"/>
    </location>
</feature>
<evidence type="ECO:0000313" key="2">
    <source>
        <dbReference type="EMBL" id="KIN95824.1"/>
    </source>
</evidence>
<keyword evidence="1" id="KW-0472">Membrane</keyword>
<evidence type="ECO:0000313" key="3">
    <source>
        <dbReference type="Proteomes" id="UP000054217"/>
    </source>
</evidence>
<reference evidence="2 3" key="1">
    <citation type="submission" date="2014-04" db="EMBL/GenBank/DDBJ databases">
        <authorList>
            <consortium name="DOE Joint Genome Institute"/>
            <person name="Kuo A."/>
            <person name="Kohler A."/>
            <person name="Costa M.D."/>
            <person name="Nagy L.G."/>
            <person name="Floudas D."/>
            <person name="Copeland A."/>
            <person name="Barry K.W."/>
            <person name="Cichocki N."/>
            <person name="Veneault-Fourrey C."/>
            <person name="LaButti K."/>
            <person name="Lindquist E.A."/>
            <person name="Lipzen A."/>
            <person name="Lundell T."/>
            <person name="Morin E."/>
            <person name="Murat C."/>
            <person name="Sun H."/>
            <person name="Tunlid A."/>
            <person name="Henrissat B."/>
            <person name="Grigoriev I.V."/>
            <person name="Hibbett D.S."/>
            <person name="Martin F."/>
            <person name="Nordberg H.P."/>
            <person name="Cantor M.N."/>
            <person name="Hua S.X."/>
        </authorList>
    </citation>
    <scope>NUCLEOTIDE SEQUENCE [LARGE SCALE GENOMIC DNA]</scope>
    <source>
        <strain evidence="2 3">Marx 270</strain>
    </source>
</reference>
<protein>
    <submittedName>
        <fullName evidence="2">Uncharacterized protein</fullName>
    </submittedName>
</protein>
<feature type="transmembrane region" description="Helical" evidence="1">
    <location>
        <begin position="317"/>
        <end position="338"/>
    </location>
</feature>
<dbReference type="EMBL" id="KN832060">
    <property type="protein sequence ID" value="KIN95824.1"/>
    <property type="molecule type" value="Genomic_DNA"/>
</dbReference>
<gene>
    <name evidence="2" type="ORF">M404DRAFT_1007201</name>
</gene>
<dbReference type="InParanoid" id="A0A0C3N477"/>
<reference evidence="3" key="2">
    <citation type="submission" date="2015-01" db="EMBL/GenBank/DDBJ databases">
        <title>Evolutionary Origins and Diversification of the Mycorrhizal Mutualists.</title>
        <authorList>
            <consortium name="DOE Joint Genome Institute"/>
            <consortium name="Mycorrhizal Genomics Consortium"/>
            <person name="Kohler A."/>
            <person name="Kuo A."/>
            <person name="Nagy L.G."/>
            <person name="Floudas D."/>
            <person name="Copeland A."/>
            <person name="Barry K.W."/>
            <person name="Cichocki N."/>
            <person name="Veneault-Fourrey C."/>
            <person name="LaButti K."/>
            <person name="Lindquist E.A."/>
            <person name="Lipzen A."/>
            <person name="Lundell T."/>
            <person name="Morin E."/>
            <person name="Murat C."/>
            <person name="Riley R."/>
            <person name="Ohm R."/>
            <person name="Sun H."/>
            <person name="Tunlid A."/>
            <person name="Henrissat B."/>
            <person name="Grigoriev I.V."/>
            <person name="Hibbett D.S."/>
            <person name="Martin F."/>
        </authorList>
    </citation>
    <scope>NUCLEOTIDE SEQUENCE [LARGE SCALE GENOMIC DNA]</scope>
    <source>
        <strain evidence="3">Marx 270</strain>
    </source>
</reference>
<feature type="transmembrane region" description="Helical" evidence="1">
    <location>
        <begin position="192"/>
        <end position="212"/>
    </location>
</feature>